<keyword evidence="2" id="KW-1185">Reference proteome</keyword>
<dbReference type="EMBL" id="JAUNZN010000009">
    <property type="protein sequence ID" value="KAK4816216.1"/>
    <property type="molecule type" value="Genomic_DNA"/>
</dbReference>
<sequence length="80" mass="9135">MITGLEHLSCKNRLRQLGLFTLEKKGLWGDLIAAFQYLKRAYKKAGEGFLQGHVVIAQGEFQKPEFGYCQVDWKNEDGSQ</sequence>
<dbReference type="AlphaFoldDB" id="A0AAN7NQR6"/>
<evidence type="ECO:0000313" key="2">
    <source>
        <dbReference type="Proteomes" id="UP001333110"/>
    </source>
</evidence>
<organism evidence="1 2">
    <name type="scientific">Mycteria americana</name>
    <name type="common">Wood stork</name>
    <dbReference type="NCBI Taxonomy" id="33587"/>
    <lineage>
        <taxon>Eukaryota</taxon>
        <taxon>Metazoa</taxon>
        <taxon>Chordata</taxon>
        <taxon>Craniata</taxon>
        <taxon>Vertebrata</taxon>
        <taxon>Euteleostomi</taxon>
        <taxon>Archelosauria</taxon>
        <taxon>Archosauria</taxon>
        <taxon>Dinosauria</taxon>
        <taxon>Saurischia</taxon>
        <taxon>Theropoda</taxon>
        <taxon>Coelurosauria</taxon>
        <taxon>Aves</taxon>
        <taxon>Neognathae</taxon>
        <taxon>Neoaves</taxon>
        <taxon>Aequornithes</taxon>
        <taxon>Ciconiiformes</taxon>
        <taxon>Ciconiidae</taxon>
        <taxon>Mycteria</taxon>
    </lineage>
</organism>
<name>A0AAN7NQR6_MYCAM</name>
<proteinExistence type="predicted"/>
<protein>
    <submittedName>
        <fullName evidence="1">Uncharacterized protein</fullName>
    </submittedName>
</protein>
<accession>A0AAN7NQR6</accession>
<gene>
    <name evidence="1" type="ORF">QYF61_013454</name>
</gene>
<evidence type="ECO:0000313" key="1">
    <source>
        <dbReference type="EMBL" id="KAK4816216.1"/>
    </source>
</evidence>
<dbReference type="Proteomes" id="UP001333110">
    <property type="component" value="Unassembled WGS sequence"/>
</dbReference>
<reference evidence="1 2" key="1">
    <citation type="journal article" date="2023" name="J. Hered.">
        <title>Chromosome-level genome of the wood stork (Mycteria americana) provides insight into avian chromosome evolution.</title>
        <authorList>
            <person name="Flamio R. Jr."/>
            <person name="Ramstad K.M."/>
        </authorList>
    </citation>
    <scope>NUCLEOTIDE SEQUENCE [LARGE SCALE GENOMIC DNA]</scope>
    <source>
        <strain evidence="1">JAX WOST 10</strain>
    </source>
</reference>
<comment type="caution">
    <text evidence="1">The sequence shown here is derived from an EMBL/GenBank/DDBJ whole genome shotgun (WGS) entry which is preliminary data.</text>
</comment>